<evidence type="ECO:0000256" key="1">
    <source>
        <dbReference type="SAM" id="Phobius"/>
    </source>
</evidence>
<evidence type="ECO:0000313" key="2">
    <source>
        <dbReference type="EMBL" id="AOZ04721.1"/>
    </source>
</evidence>
<accession>A0ABM6F0J0</accession>
<dbReference type="RefSeq" id="WP_071068530.1">
    <property type="nucleotide sequence ID" value="NZ_CP017754.1"/>
</dbReference>
<dbReference type="EMBL" id="CP017754">
    <property type="protein sequence ID" value="AOZ04721.1"/>
    <property type="molecule type" value="Genomic_DNA"/>
</dbReference>
<organism evidence="2 3">
    <name type="scientific">Cupriavidus malaysiensis</name>
    <dbReference type="NCBI Taxonomy" id="367825"/>
    <lineage>
        <taxon>Bacteria</taxon>
        <taxon>Pseudomonadati</taxon>
        <taxon>Pseudomonadota</taxon>
        <taxon>Betaproteobacteria</taxon>
        <taxon>Burkholderiales</taxon>
        <taxon>Burkholderiaceae</taxon>
        <taxon>Cupriavidus</taxon>
    </lineage>
</organism>
<dbReference type="Proteomes" id="UP000177515">
    <property type="component" value="Chromosome 1"/>
</dbReference>
<keyword evidence="1" id="KW-0472">Membrane</keyword>
<feature type="transmembrane region" description="Helical" evidence="1">
    <location>
        <begin position="12"/>
        <end position="31"/>
    </location>
</feature>
<name>A0ABM6F0J0_9BURK</name>
<keyword evidence="3" id="KW-1185">Reference proteome</keyword>
<evidence type="ECO:0008006" key="4">
    <source>
        <dbReference type="Google" id="ProtNLM"/>
    </source>
</evidence>
<sequence length="425" mass="47189">MDKETELKRSKARALALLGLSALVFAITAWLPPGFAVGWIKAVAEAAMVGALADWFAVVALFRRVPIPLVSRHTAIIPAHKDEIADNLAAFVKDRFLDDASLVGLIRKHDPAQRATDWLQSPDHAARLGTYATRLLGGALAVMDDERIRGFVRAAVRTAIGKVDWSRTAGIALESLTRGGRHQELLDAGIEQLLALLRQPQTQAFIAARIVEWLKREHPLKEKVLPSEWIGANGSELIADALRSVLDQVGNDRGHVLRQRFDEAAARLVERLKHDPAFLERAEAIQRYVQDDAAFNAYVGQLWDELRGWLRQDLERDDSLLRARVREAAGWLGGALAQDPALRASLNGRLEEAARAMAPEFAQFLTRHIRDTVRNWDAAEMSRLIELHIGKDLQRIRVNGTVVGAMVGCVLYLLSHAAELWRMAG</sequence>
<gene>
    <name evidence="2" type="ORF">BKK80_01875</name>
</gene>
<proteinExistence type="predicted"/>
<protein>
    <recommendedName>
        <fullName evidence="4">DUF445 domain-containing protein</fullName>
    </recommendedName>
</protein>
<dbReference type="PANTHER" id="PTHR38442:SF1">
    <property type="entry name" value="INNER MEMBRANE PROTEIN"/>
    <property type="match status" value="1"/>
</dbReference>
<dbReference type="Pfam" id="PF04286">
    <property type="entry name" value="DUF445"/>
    <property type="match status" value="1"/>
</dbReference>
<evidence type="ECO:0000313" key="3">
    <source>
        <dbReference type="Proteomes" id="UP000177515"/>
    </source>
</evidence>
<keyword evidence="1" id="KW-0812">Transmembrane</keyword>
<keyword evidence="1" id="KW-1133">Transmembrane helix</keyword>
<dbReference type="InterPro" id="IPR007383">
    <property type="entry name" value="DUF445"/>
</dbReference>
<reference evidence="2 3" key="1">
    <citation type="submission" date="2016-10" db="EMBL/GenBank/DDBJ databases">
        <title>Complete genome sequences of three Cupriavidus strains isolated from various Malaysian environments.</title>
        <authorList>
            <person name="Abdullah A.A.-A."/>
            <person name="Shafie N.A.H."/>
            <person name="Lau N.S."/>
        </authorList>
    </citation>
    <scope>NUCLEOTIDE SEQUENCE [LARGE SCALE GENOMIC DNA]</scope>
    <source>
        <strain evidence="2 3">USMAA1020</strain>
    </source>
</reference>
<dbReference type="PANTHER" id="PTHR38442">
    <property type="entry name" value="INNER MEMBRANE PROTEIN-RELATED"/>
    <property type="match status" value="1"/>
</dbReference>